<accession>A0A5B7IHT8</accession>
<evidence type="ECO:0000256" key="1">
    <source>
        <dbReference type="SAM" id="Phobius"/>
    </source>
</evidence>
<sequence>MIFTVHHIPIVHICLIDTTIPLPLCVCVCVCVCVWERASQGPKKKKEKIKKKGPLECWVSKKWKSVSQIWGVNASIPPS</sequence>
<reference evidence="2 3" key="1">
    <citation type="submission" date="2019-05" db="EMBL/GenBank/DDBJ databases">
        <title>Another draft genome of Portunus trituberculatus and its Hox gene families provides insights of decapod evolution.</title>
        <authorList>
            <person name="Jeong J.-H."/>
            <person name="Song I."/>
            <person name="Kim S."/>
            <person name="Choi T."/>
            <person name="Kim D."/>
            <person name="Ryu S."/>
            <person name="Kim W."/>
        </authorList>
    </citation>
    <scope>NUCLEOTIDE SEQUENCE [LARGE SCALE GENOMIC DNA]</scope>
    <source>
        <tissue evidence="2">Muscle</tissue>
    </source>
</reference>
<comment type="caution">
    <text evidence="2">The sequence shown here is derived from an EMBL/GenBank/DDBJ whole genome shotgun (WGS) entry which is preliminary data.</text>
</comment>
<dbReference type="Proteomes" id="UP000324222">
    <property type="component" value="Unassembled WGS sequence"/>
</dbReference>
<gene>
    <name evidence="2" type="ORF">E2C01_076450</name>
</gene>
<keyword evidence="3" id="KW-1185">Reference proteome</keyword>
<dbReference type="EMBL" id="VSRR010058091">
    <property type="protein sequence ID" value="MPC81815.1"/>
    <property type="molecule type" value="Genomic_DNA"/>
</dbReference>
<keyword evidence="1" id="KW-0812">Transmembrane</keyword>
<proteinExistence type="predicted"/>
<protein>
    <submittedName>
        <fullName evidence="2">Uncharacterized protein</fullName>
    </submittedName>
</protein>
<evidence type="ECO:0000313" key="2">
    <source>
        <dbReference type="EMBL" id="MPC81815.1"/>
    </source>
</evidence>
<keyword evidence="1" id="KW-1133">Transmembrane helix</keyword>
<name>A0A5B7IHT8_PORTR</name>
<organism evidence="2 3">
    <name type="scientific">Portunus trituberculatus</name>
    <name type="common">Swimming crab</name>
    <name type="synonym">Neptunus trituberculatus</name>
    <dbReference type="NCBI Taxonomy" id="210409"/>
    <lineage>
        <taxon>Eukaryota</taxon>
        <taxon>Metazoa</taxon>
        <taxon>Ecdysozoa</taxon>
        <taxon>Arthropoda</taxon>
        <taxon>Crustacea</taxon>
        <taxon>Multicrustacea</taxon>
        <taxon>Malacostraca</taxon>
        <taxon>Eumalacostraca</taxon>
        <taxon>Eucarida</taxon>
        <taxon>Decapoda</taxon>
        <taxon>Pleocyemata</taxon>
        <taxon>Brachyura</taxon>
        <taxon>Eubrachyura</taxon>
        <taxon>Portunoidea</taxon>
        <taxon>Portunidae</taxon>
        <taxon>Portuninae</taxon>
        <taxon>Portunus</taxon>
    </lineage>
</organism>
<dbReference type="AlphaFoldDB" id="A0A5B7IHT8"/>
<feature type="transmembrane region" description="Helical" evidence="1">
    <location>
        <begin position="20"/>
        <end position="38"/>
    </location>
</feature>
<evidence type="ECO:0000313" key="3">
    <source>
        <dbReference type="Proteomes" id="UP000324222"/>
    </source>
</evidence>
<keyword evidence="1" id="KW-0472">Membrane</keyword>